<sequence>MQFAKSLTSTQDDTQEKILGAAQRLFARNGYGGTTTRDLAQAAGVAEGTLFRHFENKKAILIEVATRGWVDLLTDLLTELSEMANYKAIAKVMRKRMLNLSANTDMLRVCFMEAQFHPELRERVQAEVIAKMTDVAEAFFQTAMDRGTYRPMNPRVVARIFLGMFTIAGFSQVTLADEANSPQDMKELAETLADIFLNGVLAANSEA</sequence>
<feature type="DNA-binding region" description="H-T-H motif" evidence="2">
    <location>
        <begin position="35"/>
        <end position="54"/>
    </location>
</feature>
<gene>
    <name evidence="5" type="ORF">DXZ20_28535</name>
</gene>
<evidence type="ECO:0000259" key="4">
    <source>
        <dbReference type="PROSITE" id="PS50977"/>
    </source>
</evidence>
<keyword evidence="6" id="KW-1185">Reference proteome</keyword>
<dbReference type="Gene3D" id="1.10.357.10">
    <property type="entry name" value="Tetracycline Repressor, domain 2"/>
    <property type="match status" value="1"/>
</dbReference>
<keyword evidence="3" id="KW-0472">Membrane</keyword>
<keyword evidence="3" id="KW-0812">Transmembrane</keyword>
<evidence type="ECO:0000313" key="5">
    <source>
        <dbReference type="EMBL" id="NEZ59522.1"/>
    </source>
</evidence>
<protein>
    <submittedName>
        <fullName evidence="5">TetR/AcrR family transcriptional regulator</fullName>
    </submittedName>
</protein>
<dbReference type="Pfam" id="PF14246">
    <property type="entry name" value="TetR_C_7"/>
    <property type="match status" value="1"/>
</dbReference>
<proteinExistence type="predicted"/>
<evidence type="ECO:0000256" key="3">
    <source>
        <dbReference type="SAM" id="Phobius"/>
    </source>
</evidence>
<dbReference type="GO" id="GO:0003700">
    <property type="term" value="F:DNA-binding transcription factor activity"/>
    <property type="evidence" value="ECO:0007669"/>
    <property type="project" value="TreeGrafter"/>
</dbReference>
<dbReference type="AlphaFoldDB" id="A0A6M0RUX7"/>
<dbReference type="RefSeq" id="WP_006515089.1">
    <property type="nucleotide sequence ID" value="NZ_QXHD01000004.1"/>
</dbReference>
<dbReference type="InterPro" id="IPR036271">
    <property type="entry name" value="Tet_transcr_reg_TetR-rel_C_sf"/>
</dbReference>
<feature type="transmembrane region" description="Helical" evidence="3">
    <location>
        <begin position="156"/>
        <end position="175"/>
    </location>
</feature>
<dbReference type="InterPro" id="IPR009057">
    <property type="entry name" value="Homeodomain-like_sf"/>
</dbReference>
<evidence type="ECO:0000256" key="1">
    <source>
        <dbReference type="ARBA" id="ARBA00023125"/>
    </source>
</evidence>
<evidence type="ECO:0000256" key="2">
    <source>
        <dbReference type="PROSITE-ProRule" id="PRU00335"/>
    </source>
</evidence>
<dbReference type="PROSITE" id="PS01081">
    <property type="entry name" value="HTH_TETR_1"/>
    <property type="match status" value="1"/>
</dbReference>
<dbReference type="InterPro" id="IPR001647">
    <property type="entry name" value="HTH_TetR"/>
</dbReference>
<comment type="caution">
    <text evidence="5">The sequence shown here is derived from an EMBL/GenBank/DDBJ whole genome shotgun (WGS) entry which is preliminary data.</text>
</comment>
<organism evidence="5 6">
    <name type="scientific">Adonisia turfae CCMR0081</name>
    <dbReference type="NCBI Taxonomy" id="2292702"/>
    <lineage>
        <taxon>Bacteria</taxon>
        <taxon>Bacillati</taxon>
        <taxon>Cyanobacteriota</taxon>
        <taxon>Adonisia</taxon>
        <taxon>Adonisia turfae</taxon>
    </lineage>
</organism>
<accession>A0A6M0RUX7</accession>
<dbReference type="SUPFAM" id="SSF46689">
    <property type="entry name" value="Homeodomain-like"/>
    <property type="match status" value="1"/>
</dbReference>
<dbReference type="InterPro" id="IPR039536">
    <property type="entry name" value="TetR_C_Proteobacteria"/>
</dbReference>
<dbReference type="SUPFAM" id="SSF48498">
    <property type="entry name" value="Tetracyclin repressor-like, C-terminal domain"/>
    <property type="match status" value="1"/>
</dbReference>
<dbReference type="PRINTS" id="PR00455">
    <property type="entry name" value="HTHTETR"/>
</dbReference>
<dbReference type="InterPro" id="IPR050109">
    <property type="entry name" value="HTH-type_TetR-like_transc_reg"/>
</dbReference>
<dbReference type="PANTHER" id="PTHR30055">
    <property type="entry name" value="HTH-TYPE TRANSCRIPTIONAL REGULATOR RUTR"/>
    <property type="match status" value="1"/>
</dbReference>
<dbReference type="EMBL" id="QXHD01000004">
    <property type="protein sequence ID" value="NEZ59522.1"/>
    <property type="molecule type" value="Genomic_DNA"/>
</dbReference>
<dbReference type="PANTHER" id="PTHR30055:SF236">
    <property type="entry name" value="SLL1286 PROTEIN"/>
    <property type="match status" value="1"/>
</dbReference>
<dbReference type="InterPro" id="IPR023772">
    <property type="entry name" value="DNA-bd_HTH_TetR-type_CS"/>
</dbReference>
<dbReference type="Pfam" id="PF00440">
    <property type="entry name" value="TetR_N"/>
    <property type="match status" value="1"/>
</dbReference>
<dbReference type="GO" id="GO:0000976">
    <property type="term" value="F:transcription cis-regulatory region binding"/>
    <property type="evidence" value="ECO:0007669"/>
    <property type="project" value="TreeGrafter"/>
</dbReference>
<keyword evidence="1 2" id="KW-0238">DNA-binding</keyword>
<dbReference type="Proteomes" id="UP000481033">
    <property type="component" value="Unassembled WGS sequence"/>
</dbReference>
<reference evidence="5 6" key="1">
    <citation type="journal article" date="2020" name="Microb. Ecol.">
        <title>Ecogenomics of the Marine Benthic Filamentous Cyanobacterium Adonisia.</title>
        <authorList>
            <person name="Walter J.M."/>
            <person name="Coutinho F.H."/>
            <person name="Leomil L."/>
            <person name="Hargreaves P.I."/>
            <person name="Campeao M.E."/>
            <person name="Vieira V.V."/>
            <person name="Silva B.S."/>
            <person name="Fistarol G.O."/>
            <person name="Salomon P.S."/>
            <person name="Sawabe T."/>
            <person name="Mino S."/>
            <person name="Hosokawa M."/>
            <person name="Miyashita H."/>
            <person name="Maruyama F."/>
            <person name="van Verk M.C."/>
            <person name="Dutilh B.E."/>
            <person name="Thompson C.C."/>
            <person name="Thompson F.L."/>
        </authorList>
    </citation>
    <scope>NUCLEOTIDE SEQUENCE [LARGE SCALE GENOMIC DNA]</scope>
    <source>
        <strain evidence="5 6">CCMR0081</strain>
    </source>
</reference>
<dbReference type="PROSITE" id="PS50977">
    <property type="entry name" value="HTH_TETR_2"/>
    <property type="match status" value="1"/>
</dbReference>
<feature type="domain" description="HTH tetR-type" evidence="4">
    <location>
        <begin position="12"/>
        <end position="72"/>
    </location>
</feature>
<evidence type="ECO:0000313" key="6">
    <source>
        <dbReference type="Proteomes" id="UP000481033"/>
    </source>
</evidence>
<name>A0A6M0RUX7_9CYAN</name>
<keyword evidence="3" id="KW-1133">Transmembrane helix</keyword>